<dbReference type="Pfam" id="PF12796">
    <property type="entry name" value="Ank_2"/>
    <property type="match status" value="1"/>
</dbReference>
<feature type="domain" description="Heterokaryon incompatibility" evidence="1">
    <location>
        <begin position="1"/>
        <end position="95"/>
    </location>
</feature>
<dbReference type="PANTHER" id="PTHR24148:SF64">
    <property type="entry name" value="HETEROKARYON INCOMPATIBILITY DOMAIN-CONTAINING PROTEIN"/>
    <property type="match status" value="1"/>
</dbReference>
<evidence type="ECO:0000313" key="2">
    <source>
        <dbReference type="EMBL" id="KAK2734373.1"/>
    </source>
</evidence>
<accession>A0AAE0D0J6</accession>
<dbReference type="Pfam" id="PF06985">
    <property type="entry name" value="HET"/>
    <property type="match status" value="1"/>
</dbReference>
<protein>
    <submittedName>
        <fullName evidence="2">Ankyrin repeat and sam domain containing protein 6</fullName>
    </submittedName>
</protein>
<evidence type="ECO:0000313" key="3">
    <source>
        <dbReference type="Proteomes" id="UP001281614"/>
    </source>
</evidence>
<proteinExistence type="predicted"/>
<organism evidence="2 3">
    <name type="scientific">Colletotrichum kahawae</name>
    <name type="common">Coffee berry disease fungus</name>
    <dbReference type="NCBI Taxonomy" id="34407"/>
    <lineage>
        <taxon>Eukaryota</taxon>
        <taxon>Fungi</taxon>
        <taxon>Dikarya</taxon>
        <taxon>Ascomycota</taxon>
        <taxon>Pezizomycotina</taxon>
        <taxon>Sordariomycetes</taxon>
        <taxon>Hypocreomycetidae</taxon>
        <taxon>Glomerellales</taxon>
        <taxon>Glomerellaceae</taxon>
        <taxon>Colletotrichum</taxon>
        <taxon>Colletotrichum gloeosporioides species complex</taxon>
    </lineage>
</organism>
<evidence type="ECO:0000259" key="1">
    <source>
        <dbReference type="Pfam" id="PF06985"/>
    </source>
</evidence>
<dbReference type="SUPFAM" id="SSF48403">
    <property type="entry name" value="Ankyrin repeat"/>
    <property type="match status" value="1"/>
</dbReference>
<gene>
    <name evidence="2" type="ORF">CKAH01_08046</name>
</gene>
<dbReference type="InterPro" id="IPR010730">
    <property type="entry name" value="HET"/>
</dbReference>
<dbReference type="AlphaFoldDB" id="A0AAE0D0J6"/>
<dbReference type="InterPro" id="IPR036770">
    <property type="entry name" value="Ankyrin_rpt-contain_sf"/>
</dbReference>
<dbReference type="InterPro" id="IPR052895">
    <property type="entry name" value="HetReg/Transcr_Mod"/>
</dbReference>
<dbReference type="InterPro" id="IPR002110">
    <property type="entry name" value="Ankyrin_rpt"/>
</dbReference>
<comment type="caution">
    <text evidence="2">The sequence shown here is derived from an EMBL/GenBank/DDBJ whole genome shotgun (WGS) entry which is preliminary data.</text>
</comment>
<dbReference type="Proteomes" id="UP001281614">
    <property type="component" value="Unassembled WGS sequence"/>
</dbReference>
<reference evidence="2" key="1">
    <citation type="submission" date="2023-02" db="EMBL/GenBank/DDBJ databases">
        <title>Colletotrichum kahawae CIFC_Que2 genome sequencing and assembly.</title>
        <authorList>
            <person name="Baroncelli R."/>
        </authorList>
    </citation>
    <scope>NUCLEOTIDE SEQUENCE</scope>
    <source>
        <strain evidence="2">CIFC_Que2</strain>
    </source>
</reference>
<dbReference type="Gene3D" id="1.25.40.20">
    <property type="entry name" value="Ankyrin repeat-containing domain"/>
    <property type="match status" value="1"/>
</dbReference>
<keyword evidence="3" id="KW-1185">Reference proteome</keyword>
<sequence length="523" mass="59598">MSVIYQKAWAVVIWLGKTTRDIELLLEATQALDKRMRQHPRPSSNAEHLKAWIDEGRRFISEKRIVNPEFYEIRQRALKELLSRSWFRRVWVVQEAAYAKTAYIQCSWISVPTRAFCIMPQLLEIEMDIRSQPLLEILPGPRRHSSWWNNTRDLSTILQKFSTCESTDPRDQIFALLGLSSDGHSFLPNYELNTLECIQQTVFFLAFGKPQGFDVCALPAWDLEEFRHKLPSLRTSLLEWDIEQNEHGIAILRKLLHEAPRFEVNQKTFFEQLPLSYLISNQKPMEVIQIVLERDDLDVCQANAGLRLAASLNRIDVIQELLGREDADILYDIPDIKSALESAIQSQCCDATEALFSAVRRRKGGLSQMYEGLLLHQAVKSGNTHAIAMLVQSGVHPDIPTPPNEGTAMLAAIGYERIEALKLLARLGADINKKGEFDTPISIAAKGGKLESVAVLLDLGVRIPAAIVADCLAWWTFKNDRRQPSKWWSFWQVEVQILMPTLLMAGILCFRQLTPTILPWLSS</sequence>
<dbReference type="EMBL" id="VYYT01000467">
    <property type="protein sequence ID" value="KAK2734373.1"/>
    <property type="molecule type" value="Genomic_DNA"/>
</dbReference>
<dbReference type="SMART" id="SM00248">
    <property type="entry name" value="ANK"/>
    <property type="match status" value="4"/>
</dbReference>
<name>A0AAE0D0J6_COLKA</name>
<dbReference type="PANTHER" id="PTHR24148">
    <property type="entry name" value="ANKYRIN REPEAT DOMAIN-CONTAINING PROTEIN 39 HOMOLOG-RELATED"/>
    <property type="match status" value="1"/>
</dbReference>